<dbReference type="SMART" id="SM00387">
    <property type="entry name" value="HATPase_c"/>
    <property type="match status" value="1"/>
</dbReference>
<dbReference type="SMART" id="SM00388">
    <property type="entry name" value="HisKA"/>
    <property type="match status" value="1"/>
</dbReference>
<keyword evidence="10" id="KW-0067">ATP-binding</keyword>
<evidence type="ECO:0000256" key="15">
    <source>
        <dbReference type="ARBA" id="ARBA00068150"/>
    </source>
</evidence>
<dbReference type="GO" id="GO:0005886">
    <property type="term" value="C:plasma membrane"/>
    <property type="evidence" value="ECO:0007669"/>
    <property type="project" value="UniProtKB-SubCell"/>
</dbReference>
<dbReference type="Gene3D" id="3.40.50.2300">
    <property type="match status" value="2"/>
</dbReference>
<dbReference type="SUPFAM" id="SSF55874">
    <property type="entry name" value="ATPase domain of HSP90 chaperone/DNA topoisomerase II/histidine kinase"/>
    <property type="match status" value="1"/>
</dbReference>
<keyword evidence="23" id="KW-1185">Reference proteome</keyword>
<dbReference type="CDD" id="cd00082">
    <property type="entry name" value="HisKA"/>
    <property type="match status" value="1"/>
</dbReference>
<dbReference type="SUPFAM" id="SSF52172">
    <property type="entry name" value="CheY-like"/>
    <property type="match status" value="2"/>
</dbReference>
<evidence type="ECO:0000256" key="3">
    <source>
        <dbReference type="ARBA" id="ARBA00012438"/>
    </source>
</evidence>
<feature type="modified residue" description="4-aspartylphosphate" evidence="17">
    <location>
        <position position="1085"/>
    </location>
</feature>
<feature type="chain" id="PRO_5022245066" description="Sensory/regulatory protein RpfC" evidence="18">
    <location>
        <begin position="26"/>
        <end position="1518"/>
    </location>
</feature>
<dbReference type="SUPFAM" id="SSF47226">
    <property type="entry name" value="Histidine-containing phosphotransfer domain, HPT domain"/>
    <property type="match status" value="1"/>
</dbReference>
<evidence type="ECO:0000313" key="22">
    <source>
        <dbReference type="EMBL" id="TRO83970.1"/>
    </source>
</evidence>
<feature type="signal peptide" evidence="18">
    <location>
        <begin position="1"/>
        <end position="25"/>
    </location>
</feature>
<evidence type="ECO:0000256" key="18">
    <source>
        <dbReference type="SAM" id="SignalP"/>
    </source>
</evidence>
<dbReference type="InterPro" id="IPR008207">
    <property type="entry name" value="Sig_transdc_His_kin_Hpt_dom"/>
</dbReference>
<dbReference type="Gene3D" id="1.10.287.130">
    <property type="match status" value="1"/>
</dbReference>
<evidence type="ECO:0000256" key="11">
    <source>
        <dbReference type="ARBA" id="ARBA00022989"/>
    </source>
</evidence>
<dbReference type="InterPro" id="IPR005467">
    <property type="entry name" value="His_kinase_dom"/>
</dbReference>
<dbReference type="InterPro" id="IPR011006">
    <property type="entry name" value="CheY-like_superfamily"/>
</dbReference>
<dbReference type="CDD" id="cd00088">
    <property type="entry name" value="HPT"/>
    <property type="match status" value="1"/>
</dbReference>
<evidence type="ECO:0000256" key="12">
    <source>
        <dbReference type="ARBA" id="ARBA00023012"/>
    </source>
</evidence>
<evidence type="ECO:0000313" key="23">
    <source>
        <dbReference type="Proteomes" id="UP000317155"/>
    </source>
</evidence>
<dbReference type="InterPro" id="IPR036641">
    <property type="entry name" value="HPT_dom_sf"/>
</dbReference>
<dbReference type="CDD" id="cd13706">
    <property type="entry name" value="PBP2_HisK_like_1"/>
    <property type="match status" value="1"/>
</dbReference>
<comment type="catalytic activity">
    <reaction evidence="1">
        <text>ATP + protein L-histidine = ADP + protein N-phospho-L-histidine.</text>
        <dbReference type="EC" id="2.7.13.3"/>
    </reaction>
</comment>
<keyword evidence="18" id="KW-0732">Signal</keyword>
<dbReference type="FunFam" id="1.10.287.130:FF:000002">
    <property type="entry name" value="Two-component osmosensing histidine kinase"/>
    <property type="match status" value="1"/>
</dbReference>
<dbReference type="Proteomes" id="UP000317155">
    <property type="component" value="Unassembled WGS sequence"/>
</dbReference>
<accession>A0A550JL97</accession>
<dbReference type="CDD" id="cd17546">
    <property type="entry name" value="REC_hyHK_CKI1_RcsC-like"/>
    <property type="match status" value="1"/>
</dbReference>
<feature type="modified residue" description="4-aspartylphosphate" evidence="17">
    <location>
        <position position="1222"/>
    </location>
</feature>
<feature type="domain" description="Histidine kinase" evidence="19">
    <location>
        <begin position="795"/>
        <end position="1016"/>
    </location>
</feature>
<evidence type="ECO:0000259" key="21">
    <source>
        <dbReference type="PROSITE" id="PS50894"/>
    </source>
</evidence>
<keyword evidence="6" id="KW-0808">Transferase</keyword>
<reference evidence="22 23" key="1">
    <citation type="submission" date="2019-07" db="EMBL/GenBank/DDBJ databases">
        <title>Insights of Desulfuromonas acetexigens electromicrobiology.</title>
        <authorList>
            <person name="Katuri K."/>
            <person name="Sapireddy V."/>
            <person name="Shaw D.R."/>
            <person name="Saikaly P."/>
        </authorList>
    </citation>
    <scope>NUCLEOTIDE SEQUENCE [LARGE SCALE GENOMIC DNA]</scope>
    <source>
        <strain evidence="22 23">2873</strain>
    </source>
</reference>
<evidence type="ECO:0000256" key="4">
    <source>
        <dbReference type="ARBA" id="ARBA00022475"/>
    </source>
</evidence>
<comment type="subunit">
    <text evidence="14">At low DSF concentrations, interacts with RpfF.</text>
</comment>
<dbReference type="CDD" id="cd01007">
    <property type="entry name" value="PBP2_BvgS_HisK_like"/>
    <property type="match status" value="1"/>
</dbReference>
<dbReference type="InterPro" id="IPR036097">
    <property type="entry name" value="HisK_dim/P_sf"/>
</dbReference>
<feature type="domain" description="HPt" evidence="21">
    <location>
        <begin position="1331"/>
        <end position="1430"/>
    </location>
</feature>
<dbReference type="Pfam" id="PF01627">
    <property type="entry name" value="Hpt"/>
    <property type="match status" value="1"/>
</dbReference>
<dbReference type="Pfam" id="PF00497">
    <property type="entry name" value="SBP_bac_3"/>
    <property type="match status" value="3"/>
</dbReference>
<comment type="caution">
    <text evidence="22">The sequence shown here is derived from an EMBL/GenBank/DDBJ whole genome shotgun (WGS) entry which is preliminary data.</text>
</comment>
<dbReference type="FunFam" id="3.30.565.10:FF:000010">
    <property type="entry name" value="Sensor histidine kinase RcsC"/>
    <property type="match status" value="1"/>
</dbReference>
<dbReference type="OrthoDB" id="9758705at2"/>
<evidence type="ECO:0000256" key="2">
    <source>
        <dbReference type="ARBA" id="ARBA00004651"/>
    </source>
</evidence>
<name>A0A550JL97_9BACT</name>
<evidence type="ECO:0000256" key="9">
    <source>
        <dbReference type="ARBA" id="ARBA00022777"/>
    </source>
</evidence>
<dbReference type="GO" id="GO:0005524">
    <property type="term" value="F:ATP binding"/>
    <property type="evidence" value="ECO:0007669"/>
    <property type="project" value="UniProtKB-KW"/>
</dbReference>
<dbReference type="GO" id="GO:0000155">
    <property type="term" value="F:phosphorelay sensor kinase activity"/>
    <property type="evidence" value="ECO:0007669"/>
    <property type="project" value="InterPro"/>
</dbReference>
<dbReference type="InterPro" id="IPR004358">
    <property type="entry name" value="Sig_transdc_His_kin-like_C"/>
</dbReference>
<dbReference type="Pfam" id="PF00072">
    <property type="entry name" value="Response_reg"/>
    <property type="match status" value="2"/>
</dbReference>
<dbReference type="InterPro" id="IPR036890">
    <property type="entry name" value="HATPase_C_sf"/>
</dbReference>
<keyword evidence="9" id="KW-0418">Kinase</keyword>
<comment type="subcellular location">
    <subcellularLocation>
        <location evidence="2">Cell membrane</location>
        <topology evidence="2">Multi-pass membrane protein</topology>
    </subcellularLocation>
</comment>
<dbReference type="InterPro" id="IPR003661">
    <property type="entry name" value="HisK_dim/P_dom"/>
</dbReference>
<evidence type="ECO:0000256" key="17">
    <source>
        <dbReference type="PROSITE-ProRule" id="PRU00169"/>
    </source>
</evidence>
<evidence type="ECO:0000256" key="1">
    <source>
        <dbReference type="ARBA" id="ARBA00000085"/>
    </source>
</evidence>
<organism evidence="22 23">
    <name type="scientific">Trichloromonas acetexigens</name>
    <dbReference type="NCBI Taxonomy" id="38815"/>
    <lineage>
        <taxon>Bacteria</taxon>
        <taxon>Pseudomonadati</taxon>
        <taxon>Thermodesulfobacteriota</taxon>
        <taxon>Desulfuromonadia</taxon>
        <taxon>Desulfuromonadales</taxon>
        <taxon>Trichloromonadaceae</taxon>
        <taxon>Trichloromonas</taxon>
    </lineage>
</organism>
<dbReference type="SUPFAM" id="SSF53850">
    <property type="entry name" value="Periplasmic binding protein-like II"/>
    <property type="match status" value="3"/>
</dbReference>
<dbReference type="PROSITE" id="PS50110">
    <property type="entry name" value="RESPONSE_REGULATORY"/>
    <property type="match status" value="2"/>
</dbReference>
<dbReference type="PRINTS" id="PR00344">
    <property type="entry name" value="BCTRLSENSOR"/>
</dbReference>
<dbReference type="CDD" id="cd16922">
    <property type="entry name" value="HATPase_EvgS-ArcB-TorS-like"/>
    <property type="match status" value="1"/>
</dbReference>
<evidence type="ECO:0000256" key="14">
    <source>
        <dbReference type="ARBA" id="ARBA00064003"/>
    </source>
</evidence>
<dbReference type="RefSeq" id="WP_092052950.1">
    <property type="nucleotide sequence ID" value="NZ_FOJJ01000001.1"/>
</dbReference>
<dbReference type="PANTHER" id="PTHR45339:SF1">
    <property type="entry name" value="HYBRID SIGNAL TRANSDUCTION HISTIDINE KINASE J"/>
    <property type="match status" value="1"/>
</dbReference>
<evidence type="ECO:0000256" key="16">
    <source>
        <dbReference type="PROSITE-ProRule" id="PRU00110"/>
    </source>
</evidence>
<dbReference type="Gene3D" id="3.30.565.10">
    <property type="entry name" value="Histidine kinase-like ATPase, C-terminal domain"/>
    <property type="match status" value="1"/>
</dbReference>
<evidence type="ECO:0000256" key="8">
    <source>
        <dbReference type="ARBA" id="ARBA00022741"/>
    </source>
</evidence>
<dbReference type="Pfam" id="PF02518">
    <property type="entry name" value="HATPase_c"/>
    <property type="match status" value="1"/>
</dbReference>
<sequence>MIRRFFIPLLWLSALWLIPCATLEAAPSPQKLIVACSAGSAPFHFRDELGQPVGMFVDLWRLWAEKTGIAVEFRIASWDDSLRLVREGTADIHAGVFFSKERDAFLDYADQLYESETHIFYHRSVSQVRSLEDLSGFRVGVIAGDLALDYLREHLPQATLAIYPDNQELFDAAERSEIRVFIKDTPIALHHLRRRGLLPQFEYHPPSPLYSNYFRAAVREGNVELLTLVNDGLRRITPKEKAAVVRRWMAELEKWREDRLIVGLPDGALPFSGRNFRGEPVGMLVDIWKLWAQKSGRDIDFRLASWPQLFEALKQGEIDLHGGLFTSPERWRFMDFSQPFYQVVSGLFYHERLGVLTKTEELKDFKAGAIAGTVYGPYLNSRFPSLRVIEYTDTGALIAAASKGEIDLFLDQTPIVLALLDRMGERGSFRLLEGVMEQSALRAGVAKGSPLLAIVDTAFDAIQAKELEAIEKTWIAPGEEALAAKAIPDIRLTAAEQAWIAEHRNLRLGVDPNWPPFEYFDDKGEYRGMAADYIALLNERLGLSMNAVFGLTWAQVEAGARDRALDVLSCLTETPARGQVLNFTQPYLSFPMVVIMRDDAPLITELADLREKLVVVVEGYAIHQYLREQNPEIQVRTVKAPLDGLHTVSLGQADAYIDNLAVATHLIQSHQLTNLKIAAPASQWSDDLRIGVRSDWPQLVTILDKGLASITAEEHSAIRQKWLSVRYDYGINPAEVRRWGLYALLLTSLLIALFLLRNRYLQRWNARLSAEIDERLAAERRAEAANDAKSEFLANMSHEIRTPMNAILGMTHLALQTPLDTRQRDYLDKVETSGRMLMRVIDDILDFSKIEAGRLDMEQVEFSLDDVLKNLADLSASKAQRKGLELVFAPAPDLPRQLLGDPLRLEQVLLNLVDNAVKFTPAGEVVLTVDRLSAETEEVVLRFTVEDTGIGLSADQISRLFRPFTQADNTTTRRFGGTGLGLAISRRLVEMMGGEIGAESEEGQGSRFSFTARFGSVAAEAEAALAPDPDLRGLPVLLVDDNASSRHALRLILESLTFTVSEATSADEALARFAESSPPKLILIDESLPEISGLELARRIKDTPGEQRVILLASTSEGDDVRSRALRAGINWLVFKPVNRSALFDVIMNAFARTSPRETSPRRTRRFALGGARVLVVEDNAINQQVAKELLTVAGMEVQVADNGVQALERLDRESFDLVLMDIQMPEMDGLECTRQIRDRAALNHALRNLPIIAMTAHAMAGDREKSLAAGMNDHVTKPLDPEQFYAVLAGWLGNRWRGAPALTSQAEDGTPLPEFNTIHTAAGLRCVAGNRPLYRALLRDFYRDNRETMGDIRESLKSGDRERTQRLAHTLKGVAGNIGAEAVWEAARKLELAIIKGKNDIEPALKETEDALALVMAELAELPEEKLAAAADPPEETDFAALARQLEVLADYLRLNDTDAETAFASLRDDLIRLSPEKTAAFEEKLLVYNFKEAQEILETIAEALEPSFTDTQGPTT</sequence>
<evidence type="ECO:0000256" key="10">
    <source>
        <dbReference type="ARBA" id="ARBA00022840"/>
    </source>
</evidence>
<keyword evidence="12" id="KW-0902">Two-component regulatory system</keyword>
<gene>
    <name evidence="22" type="ORF">FL622_01970</name>
</gene>
<dbReference type="EMBL" id="VJVV01000001">
    <property type="protein sequence ID" value="TRO83970.1"/>
    <property type="molecule type" value="Genomic_DNA"/>
</dbReference>
<dbReference type="InterPro" id="IPR001789">
    <property type="entry name" value="Sig_transdc_resp-reg_receiver"/>
</dbReference>
<dbReference type="SUPFAM" id="SSF47384">
    <property type="entry name" value="Homodimeric domain of signal transducing histidine kinase"/>
    <property type="match status" value="1"/>
</dbReference>
<dbReference type="Pfam" id="PF00512">
    <property type="entry name" value="HisKA"/>
    <property type="match status" value="1"/>
</dbReference>
<keyword evidence="5 17" id="KW-0597">Phosphoprotein</keyword>
<evidence type="ECO:0000259" key="19">
    <source>
        <dbReference type="PROSITE" id="PS50109"/>
    </source>
</evidence>
<feature type="domain" description="Response regulatory" evidence="20">
    <location>
        <begin position="1035"/>
        <end position="1151"/>
    </location>
</feature>
<dbReference type="SMART" id="SM00062">
    <property type="entry name" value="PBPb"/>
    <property type="match status" value="3"/>
</dbReference>
<protein>
    <recommendedName>
        <fullName evidence="15">Sensory/regulatory protein RpfC</fullName>
        <ecNumber evidence="3">2.7.13.3</ecNumber>
    </recommendedName>
</protein>
<dbReference type="SMART" id="SM00448">
    <property type="entry name" value="REC"/>
    <property type="match status" value="2"/>
</dbReference>
<dbReference type="PROSITE" id="PS50894">
    <property type="entry name" value="HPT"/>
    <property type="match status" value="1"/>
</dbReference>
<keyword evidence="8" id="KW-0547">Nucleotide-binding</keyword>
<evidence type="ECO:0000256" key="13">
    <source>
        <dbReference type="ARBA" id="ARBA00023136"/>
    </source>
</evidence>
<feature type="domain" description="Response regulatory" evidence="20">
    <location>
        <begin position="1173"/>
        <end position="1293"/>
    </location>
</feature>
<evidence type="ECO:0000256" key="5">
    <source>
        <dbReference type="ARBA" id="ARBA00022553"/>
    </source>
</evidence>
<evidence type="ECO:0000256" key="6">
    <source>
        <dbReference type="ARBA" id="ARBA00022679"/>
    </source>
</evidence>
<dbReference type="EC" id="2.7.13.3" evidence="3"/>
<dbReference type="Gene3D" id="3.40.190.10">
    <property type="entry name" value="Periplasmic binding protein-like II"/>
    <property type="match status" value="6"/>
</dbReference>
<dbReference type="PANTHER" id="PTHR45339">
    <property type="entry name" value="HYBRID SIGNAL TRANSDUCTION HISTIDINE KINASE J"/>
    <property type="match status" value="1"/>
</dbReference>
<dbReference type="InterPro" id="IPR003594">
    <property type="entry name" value="HATPase_dom"/>
</dbReference>
<proteinExistence type="predicted"/>
<keyword evidence="4" id="KW-1003">Cell membrane</keyword>
<evidence type="ECO:0000259" key="20">
    <source>
        <dbReference type="PROSITE" id="PS50110"/>
    </source>
</evidence>
<evidence type="ECO:0000256" key="7">
    <source>
        <dbReference type="ARBA" id="ARBA00022692"/>
    </source>
</evidence>
<keyword evidence="7" id="KW-0812">Transmembrane</keyword>
<keyword evidence="11" id="KW-1133">Transmembrane helix</keyword>
<dbReference type="PROSITE" id="PS50109">
    <property type="entry name" value="HIS_KIN"/>
    <property type="match status" value="1"/>
</dbReference>
<keyword evidence="13" id="KW-0472">Membrane</keyword>
<dbReference type="Gene3D" id="1.20.120.160">
    <property type="entry name" value="HPT domain"/>
    <property type="match status" value="1"/>
</dbReference>
<dbReference type="InterPro" id="IPR001638">
    <property type="entry name" value="Solute-binding_3/MltF_N"/>
</dbReference>
<feature type="modified residue" description="Phosphohistidine" evidence="16">
    <location>
        <position position="1370"/>
    </location>
</feature>